<feature type="transmembrane region" description="Helical" evidence="1">
    <location>
        <begin position="154"/>
        <end position="174"/>
    </location>
</feature>
<accession>A0ABW3M9W6</accession>
<dbReference type="PANTHER" id="PTHR45138:SF9">
    <property type="entry name" value="DIGUANYLATE CYCLASE DGCM-RELATED"/>
    <property type="match status" value="1"/>
</dbReference>
<keyword evidence="3" id="KW-0548">Nucleotidyltransferase</keyword>
<dbReference type="SMART" id="SM00267">
    <property type="entry name" value="GGDEF"/>
    <property type="match status" value="1"/>
</dbReference>
<dbReference type="PROSITE" id="PS50887">
    <property type="entry name" value="GGDEF"/>
    <property type="match status" value="1"/>
</dbReference>
<evidence type="ECO:0000313" key="3">
    <source>
        <dbReference type="EMBL" id="MFD1046813.1"/>
    </source>
</evidence>
<dbReference type="CDD" id="cd01949">
    <property type="entry name" value="GGDEF"/>
    <property type="match status" value="1"/>
</dbReference>
<protein>
    <submittedName>
        <fullName evidence="3">Diguanylate cyclase</fullName>
        <ecNumber evidence="3">2.7.7.65</ecNumber>
    </submittedName>
</protein>
<dbReference type="InterPro" id="IPR029787">
    <property type="entry name" value="Nucleotide_cyclase"/>
</dbReference>
<keyword evidence="4" id="KW-1185">Reference proteome</keyword>
<feature type="transmembrane region" description="Helical" evidence="1">
    <location>
        <begin position="90"/>
        <end position="114"/>
    </location>
</feature>
<dbReference type="SUPFAM" id="SSF55073">
    <property type="entry name" value="Nucleotide cyclase"/>
    <property type="match status" value="1"/>
</dbReference>
<feature type="transmembrane region" description="Helical" evidence="1">
    <location>
        <begin position="224"/>
        <end position="241"/>
    </location>
</feature>
<name>A0ABW3M9W6_9PSEU</name>
<dbReference type="InterPro" id="IPR043128">
    <property type="entry name" value="Rev_trsase/Diguanyl_cyclase"/>
</dbReference>
<dbReference type="NCBIfam" id="TIGR00254">
    <property type="entry name" value="GGDEF"/>
    <property type="match status" value="1"/>
</dbReference>
<comment type="caution">
    <text evidence="3">The sequence shown here is derived from an EMBL/GenBank/DDBJ whole genome shotgun (WGS) entry which is preliminary data.</text>
</comment>
<sequence length="420" mass="45652">MIARGVRTWVRRWALWSLPRHVVIFVLLAETVAVVITAATAETAIHQRDLVLWGILALGSVVHLEAVRSIERVREGLRHNAPYVDLKSVWTFAAVLVLPTPLTVALVILTYVHLRSRLVRMPIYRCIYSCSTVILATHAAAAVLTAGLPTYPGLPGTAAGVFVIVLAAMLRWFVNHGMVVAVIMLSSPQTPGRTALGIFSNNIVEVAAVSLGAVTALAAVTQPWFIMLILPTLVVLHRALLLHQYEVAARTDEKTGLANAVHWSETARLELRRAERDKASVGILMLDIDHFKEVNDTHGHLVGDAVLKVIADTLRDACRPHDLVGRWGGEEFTVLLPGVSETTVVDVAERLRKLISVQEVPVPPENPTERIKGLTASIGAVTYPATGPALEDLLLAADKALYEAKANGRNKVMTVPHLTS</sequence>
<gene>
    <name evidence="3" type="ORF">ACFQ1S_15275</name>
</gene>
<feature type="transmembrane region" description="Helical" evidence="1">
    <location>
        <begin position="126"/>
        <end position="148"/>
    </location>
</feature>
<reference evidence="4" key="1">
    <citation type="journal article" date="2019" name="Int. J. Syst. Evol. Microbiol.">
        <title>The Global Catalogue of Microorganisms (GCM) 10K type strain sequencing project: providing services to taxonomists for standard genome sequencing and annotation.</title>
        <authorList>
            <consortium name="The Broad Institute Genomics Platform"/>
            <consortium name="The Broad Institute Genome Sequencing Center for Infectious Disease"/>
            <person name="Wu L."/>
            <person name="Ma J."/>
        </authorList>
    </citation>
    <scope>NUCLEOTIDE SEQUENCE [LARGE SCALE GENOMIC DNA]</scope>
    <source>
        <strain evidence="4">JCM 31486</strain>
    </source>
</reference>
<keyword evidence="1" id="KW-0472">Membrane</keyword>
<feature type="transmembrane region" description="Helical" evidence="1">
    <location>
        <begin position="20"/>
        <end position="38"/>
    </location>
</feature>
<evidence type="ECO:0000256" key="1">
    <source>
        <dbReference type="SAM" id="Phobius"/>
    </source>
</evidence>
<dbReference type="Gene3D" id="3.30.70.270">
    <property type="match status" value="1"/>
</dbReference>
<dbReference type="Proteomes" id="UP001597045">
    <property type="component" value="Unassembled WGS sequence"/>
</dbReference>
<evidence type="ECO:0000259" key="2">
    <source>
        <dbReference type="PROSITE" id="PS50887"/>
    </source>
</evidence>
<keyword evidence="1" id="KW-0812">Transmembrane</keyword>
<proteinExistence type="predicted"/>
<evidence type="ECO:0000313" key="4">
    <source>
        <dbReference type="Proteomes" id="UP001597045"/>
    </source>
</evidence>
<dbReference type="EC" id="2.7.7.65" evidence="3"/>
<organism evidence="3 4">
    <name type="scientific">Kibdelosporangium lantanae</name>
    <dbReference type="NCBI Taxonomy" id="1497396"/>
    <lineage>
        <taxon>Bacteria</taxon>
        <taxon>Bacillati</taxon>
        <taxon>Actinomycetota</taxon>
        <taxon>Actinomycetes</taxon>
        <taxon>Pseudonocardiales</taxon>
        <taxon>Pseudonocardiaceae</taxon>
        <taxon>Kibdelosporangium</taxon>
    </lineage>
</organism>
<feature type="transmembrane region" description="Helical" evidence="1">
    <location>
        <begin position="195"/>
        <end position="218"/>
    </location>
</feature>
<dbReference type="InterPro" id="IPR000160">
    <property type="entry name" value="GGDEF_dom"/>
</dbReference>
<feature type="domain" description="GGDEF" evidence="2">
    <location>
        <begin position="279"/>
        <end position="417"/>
    </location>
</feature>
<keyword evidence="1" id="KW-1133">Transmembrane helix</keyword>
<dbReference type="GO" id="GO:0052621">
    <property type="term" value="F:diguanylate cyclase activity"/>
    <property type="evidence" value="ECO:0007669"/>
    <property type="project" value="UniProtKB-EC"/>
</dbReference>
<dbReference type="InterPro" id="IPR050469">
    <property type="entry name" value="Diguanylate_Cyclase"/>
</dbReference>
<keyword evidence="3" id="KW-0808">Transferase</keyword>
<dbReference type="PANTHER" id="PTHR45138">
    <property type="entry name" value="REGULATORY COMPONENTS OF SENSORY TRANSDUCTION SYSTEM"/>
    <property type="match status" value="1"/>
</dbReference>
<dbReference type="Pfam" id="PF00990">
    <property type="entry name" value="GGDEF"/>
    <property type="match status" value="1"/>
</dbReference>
<dbReference type="EMBL" id="JBHTIS010000800">
    <property type="protein sequence ID" value="MFD1046813.1"/>
    <property type="molecule type" value="Genomic_DNA"/>
</dbReference>